<dbReference type="GO" id="GO:0008318">
    <property type="term" value="F:protein prenyltransferase activity"/>
    <property type="evidence" value="ECO:0007669"/>
    <property type="project" value="InterPro"/>
</dbReference>
<reference evidence="2" key="1">
    <citation type="journal article" date="2014" name="Front. Microbiol.">
        <title>High frequency of phylogenetically diverse reductive dehalogenase-homologous genes in deep subseafloor sedimentary metagenomes.</title>
        <authorList>
            <person name="Kawai M."/>
            <person name="Futagami T."/>
            <person name="Toyoda A."/>
            <person name="Takaki Y."/>
            <person name="Nishi S."/>
            <person name="Hori S."/>
            <person name="Arai W."/>
            <person name="Tsubouchi T."/>
            <person name="Morono Y."/>
            <person name="Uchiyama I."/>
            <person name="Ito T."/>
            <person name="Fujiyama A."/>
            <person name="Inagaki F."/>
            <person name="Takami H."/>
        </authorList>
    </citation>
    <scope>NUCLEOTIDE SEQUENCE</scope>
    <source>
        <strain evidence="2">Expedition CK06-06</strain>
    </source>
</reference>
<dbReference type="InterPro" id="IPR002088">
    <property type="entry name" value="Prenyl_trans_a"/>
</dbReference>
<dbReference type="EMBL" id="BARW01027100">
    <property type="protein sequence ID" value="GAJ12714.1"/>
    <property type="molecule type" value="Genomic_DNA"/>
</dbReference>
<evidence type="ECO:0000313" key="2">
    <source>
        <dbReference type="EMBL" id="GAJ12714.1"/>
    </source>
</evidence>
<dbReference type="Pfam" id="PF01239">
    <property type="entry name" value="PPTA"/>
    <property type="match status" value="1"/>
</dbReference>
<dbReference type="PROSITE" id="PS51147">
    <property type="entry name" value="PFTA"/>
    <property type="match status" value="1"/>
</dbReference>
<dbReference type="AlphaFoldDB" id="X1U5D8"/>
<organism evidence="2">
    <name type="scientific">marine sediment metagenome</name>
    <dbReference type="NCBI Taxonomy" id="412755"/>
    <lineage>
        <taxon>unclassified sequences</taxon>
        <taxon>metagenomes</taxon>
        <taxon>ecological metagenomes</taxon>
    </lineage>
</organism>
<proteinExistence type="predicted"/>
<dbReference type="SUPFAM" id="SSF48439">
    <property type="entry name" value="Protein prenylyltransferase"/>
    <property type="match status" value="1"/>
</dbReference>
<gene>
    <name evidence="2" type="ORF">S12H4_44049</name>
</gene>
<feature type="region of interest" description="Disordered" evidence="1">
    <location>
        <begin position="1"/>
        <end position="28"/>
    </location>
</feature>
<name>X1U5D8_9ZZZZ</name>
<comment type="caution">
    <text evidence="2">The sequence shown here is derived from an EMBL/GenBank/DDBJ whole genome shotgun (WGS) entry which is preliminary data.</text>
</comment>
<protein>
    <submittedName>
        <fullName evidence="2">Uncharacterized protein</fullName>
    </submittedName>
</protein>
<evidence type="ECO:0000256" key="1">
    <source>
        <dbReference type="SAM" id="MobiDB-lite"/>
    </source>
</evidence>
<sequence>GLGAASGHAGASPSRNAASTSTSAQGAGAFPELWDGELAFVDQLIEEDVRNNSAWSHRFFVQFASGRAGQKGGQAEKEVAKQEVG</sequence>
<accession>X1U5D8</accession>
<feature type="non-terminal residue" evidence="2">
    <location>
        <position position="1"/>
    </location>
</feature>
<dbReference type="Gene3D" id="1.25.40.120">
    <property type="entry name" value="Protein prenylyltransferase"/>
    <property type="match status" value="1"/>
</dbReference>